<dbReference type="InterPro" id="IPR000644">
    <property type="entry name" value="CBS_dom"/>
</dbReference>
<organism evidence="4 5">
    <name type="scientific">Roseospira goensis</name>
    <dbReference type="NCBI Taxonomy" id="391922"/>
    <lineage>
        <taxon>Bacteria</taxon>
        <taxon>Pseudomonadati</taxon>
        <taxon>Pseudomonadota</taxon>
        <taxon>Alphaproteobacteria</taxon>
        <taxon>Rhodospirillales</taxon>
        <taxon>Rhodospirillaceae</taxon>
        <taxon>Roseospira</taxon>
    </lineage>
</organism>
<dbReference type="RefSeq" id="WP_184437276.1">
    <property type="nucleotide sequence ID" value="NZ_JACIGI010000038.1"/>
</dbReference>
<protein>
    <submittedName>
        <fullName evidence="4">CBS domain-containing protein</fullName>
    </submittedName>
</protein>
<accession>A0A7W6S251</accession>
<name>A0A7W6S251_9PROT</name>
<proteinExistence type="predicted"/>
<gene>
    <name evidence="4" type="ORF">GGD88_003232</name>
</gene>
<reference evidence="4 5" key="1">
    <citation type="submission" date="2020-08" db="EMBL/GenBank/DDBJ databases">
        <title>Genome sequencing of Purple Non-Sulfur Bacteria from various extreme environments.</title>
        <authorList>
            <person name="Mayer M."/>
        </authorList>
    </citation>
    <scope>NUCLEOTIDE SEQUENCE [LARGE SCALE GENOMIC DNA]</scope>
    <source>
        <strain evidence="4 5">JA135</strain>
    </source>
</reference>
<evidence type="ECO:0000313" key="4">
    <source>
        <dbReference type="EMBL" id="MBB4287483.1"/>
    </source>
</evidence>
<dbReference type="InterPro" id="IPR051257">
    <property type="entry name" value="Diverse_CBS-Domain"/>
</dbReference>
<dbReference type="Gene3D" id="3.10.580.10">
    <property type="entry name" value="CBS-domain"/>
    <property type="match status" value="1"/>
</dbReference>
<dbReference type="PROSITE" id="PS51371">
    <property type="entry name" value="CBS"/>
    <property type="match status" value="1"/>
</dbReference>
<dbReference type="InterPro" id="IPR046342">
    <property type="entry name" value="CBS_dom_sf"/>
</dbReference>
<feature type="domain" description="CBS" evidence="3">
    <location>
        <begin position="76"/>
        <end position="133"/>
    </location>
</feature>
<dbReference type="Pfam" id="PF00571">
    <property type="entry name" value="CBS"/>
    <property type="match status" value="2"/>
</dbReference>
<evidence type="ECO:0000256" key="2">
    <source>
        <dbReference type="PROSITE-ProRule" id="PRU00703"/>
    </source>
</evidence>
<dbReference type="PANTHER" id="PTHR43080:SF2">
    <property type="entry name" value="CBS DOMAIN-CONTAINING PROTEIN"/>
    <property type="match status" value="1"/>
</dbReference>
<evidence type="ECO:0000256" key="1">
    <source>
        <dbReference type="ARBA" id="ARBA00023122"/>
    </source>
</evidence>
<dbReference type="AlphaFoldDB" id="A0A7W6S251"/>
<dbReference type="SUPFAM" id="SSF54631">
    <property type="entry name" value="CBS-domain pair"/>
    <property type="match status" value="1"/>
</dbReference>
<evidence type="ECO:0000259" key="3">
    <source>
        <dbReference type="PROSITE" id="PS51371"/>
    </source>
</evidence>
<evidence type="ECO:0000313" key="5">
    <source>
        <dbReference type="Proteomes" id="UP000555728"/>
    </source>
</evidence>
<dbReference type="SMART" id="SM00116">
    <property type="entry name" value="CBS"/>
    <property type="match status" value="2"/>
</dbReference>
<dbReference type="EMBL" id="JACIGI010000038">
    <property type="protein sequence ID" value="MBB4287483.1"/>
    <property type="molecule type" value="Genomic_DNA"/>
</dbReference>
<keyword evidence="1 2" id="KW-0129">CBS domain</keyword>
<comment type="caution">
    <text evidence="4">The sequence shown here is derived from an EMBL/GenBank/DDBJ whole genome shotgun (WGS) entry which is preliminary data.</text>
</comment>
<sequence>MLRKLVPGIVNTSVLISVGLEATAREVAVAMATHRVAAVLVMDGKRLKGIVTERDITCRVVAAGRNPAATRVDEIMTVDPHTLPPEATASTALDLMQTRGFRHLPIVDGERVVAMVSMRDLHRAMHEQLSRDLQDRDEYIHGENYGAA</sequence>
<dbReference type="PANTHER" id="PTHR43080">
    <property type="entry name" value="CBS DOMAIN-CONTAINING PROTEIN CBSX3, MITOCHONDRIAL"/>
    <property type="match status" value="1"/>
</dbReference>
<keyword evidence="5" id="KW-1185">Reference proteome</keyword>
<dbReference type="Proteomes" id="UP000555728">
    <property type="component" value="Unassembled WGS sequence"/>
</dbReference>